<feature type="region of interest" description="Disordered" evidence="1">
    <location>
        <begin position="120"/>
        <end position="217"/>
    </location>
</feature>
<evidence type="ECO:0000256" key="1">
    <source>
        <dbReference type="SAM" id="MobiDB-lite"/>
    </source>
</evidence>
<feature type="compositionally biased region" description="Low complexity" evidence="1">
    <location>
        <begin position="132"/>
        <end position="186"/>
    </location>
</feature>
<feature type="transmembrane region" description="Helical" evidence="2">
    <location>
        <begin position="276"/>
        <end position="296"/>
    </location>
</feature>
<evidence type="ECO:0000256" key="3">
    <source>
        <dbReference type="SAM" id="SignalP"/>
    </source>
</evidence>
<proteinExistence type="predicted"/>
<keyword evidence="5" id="KW-1185">Reference proteome</keyword>
<evidence type="ECO:0000313" key="5">
    <source>
        <dbReference type="Proteomes" id="UP000239494"/>
    </source>
</evidence>
<accession>A0A2T0S8F3</accession>
<dbReference type="AlphaFoldDB" id="A0A2T0S8F3"/>
<keyword evidence="3" id="KW-0732">Signal</keyword>
<dbReference type="EMBL" id="PVTF01000025">
    <property type="protein sequence ID" value="PRY29685.1"/>
    <property type="molecule type" value="Genomic_DNA"/>
</dbReference>
<sequence>MRATRTLGVLGLAALSVTVLAVAPAVAQQAPSVTAAPNSGAPGSGFTVTWANFAYPCKDNTVTVLWDNQQPIGSGTFGRTRSGSAGVAVPAGASAGTHTVVAQSACDGPRAVFTVVIPVPPTTTTTPPPPVTTTTPPVVVNPTTTTTRPVVTTTTTATTTTTTDPSSSSSSSAPSSSSSGSSSTAPLIGDGALTLDKDNIQPGDPLNATGTGCSPGSDVQLSSLDEKVGKAKADGSGRFSAPVEFGTIEPGRHVIRAQCDILLVGSVDVSLTSATGGTSSTLVVLVFFVLIGATMLRRQFSALRVPTKN</sequence>
<feature type="compositionally biased region" description="Polar residues" evidence="1">
    <location>
        <begin position="208"/>
        <end position="217"/>
    </location>
</feature>
<keyword evidence="2" id="KW-0472">Membrane</keyword>
<feature type="compositionally biased region" description="Pro residues" evidence="1">
    <location>
        <begin position="120"/>
        <end position="131"/>
    </location>
</feature>
<gene>
    <name evidence="4" type="ORF">CLV43_12534</name>
</gene>
<reference evidence="4 5" key="1">
    <citation type="submission" date="2018-03" db="EMBL/GenBank/DDBJ databases">
        <title>Genomic Encyclopedia of Archaeal and Bacterial Type Strains, Phase II (KMG-II): from individual species to whole genera.</title>
        <authorList>
            <person name="Goeker M."/>
        </authorList>
    </citation>
    <scope>NUCLEOTIDE SEQUENCE [LARGE SCALE GENOMIC DNA]</scope>
    <source>
        <strain evidence="4 5">DSM 44720</strain>
    </source>
</reference>
<evidence type="ECO:0008006" key="6">
    <source>
        <dbReference type="Google" id="ProtNLM"/>
    </source>
</evidence>
<feature type="signal peptide" evidence="3">
    <location>
        <begin position="1"/>
        <end position="21"/>
    </location>
</feature>
<keyword evidence="2" id="KW-1133">Transmembrane helix</keyword>
<keyword evidence="2" id="KW-0812">Transmembrane</keyword>
<organism evidence="4 5">
    <name type="scientific">Umezawaea tangerina</name>
    <dbReference type="NCBI Taxonomy" id="84725"/>
    <lineage>
        <taxon>Bacteria</taxon>
        <taxon>Bacillati</taxon>
        <taxon>Actinomycetota</taxon>
        <taxon>Actinomycetes</taxon>
        <taxon>Pseudonocardiales</taxon>
        <taxon>Pseudonocardiaceae</taxon>
        <taxon>Umezawaea</taxon>
    </lineage>
</organism>
<name>A0A2T0S8F3_9PSEU</name>
<comment type="caution">
    <text evidence="4">The sequence shown here is derived from an EMBL/GenBank/DDBJ whole genome shotgun (WGS) entry which is preliminary data.</text>
</comment>
<evidence type="ECO:0000256" key="2">
    <source>
        <dbReference type="SAM" id="Phobius"/>
    </source>
</evidence>
<evidence type="ECO:0000313" key="4">
    <source>
        <dbReference type="EMBL" id="PRY29685.1"/>
    </source>
</evidence>
<dbReference type="Proteomes" id="UP000239494">
    <property type="component" value="Unassembled WGS sequence"/>
</dbReference>
<feature type="chain" id="PRO_5038522328" description="Ig-like domain-containing protein" evidence="3">
    <location>
        <begin position="22"/>
        <end position="309"/>
    </location>
</feature>
<protein>
    <recommendedName>
        <fullName evidence="6">Ig-like domain-containing protein</fullName>
    </recommendedName>
</protein>